<dbReference type="GO" id="GO:0000725">
    <property type="term" value="P:recombinational repair"/>
    <property type="evidence" value="ECO:0007669"/>
    <property type="project" value="TreeGrafter"/>
</dbReference>
<keyword evidence="1 5" id="KW-0547">Nucleotide-binding</keyword>
<evidence type="ECO:0000256" key="6">
    <source>
        <dbReference type="SAM" id="MobiDB-lite"/>
    </source>
</evidence>
<dbReference type="SUPFAM" id="SSF52540">
    <property type="entry name" value="P-loop containing nucleoside triphosphate hydrolases"/>
    <property type="match status" value="1"/>
</dbReference>
<dbReference type="InterPro" id="IPR027351">
    <property type="entry name" value="(+)RNA_virus_helicase_core_dom"/>
</dbReference>
<dbReference type="InterPro" id="IPR014016">
    <property type="entry name" value="UvrD-like_ATP-bd"/>
</dbReference>
<feature type="domain" description="UvrD-like helicase ATP-binding" evidence="7">
    <location>
        <begin position="215"/>
        <end position="640"/>
    </location>
</feature>
<dbReference type="PROSITE" id="PS51198">
    <property type="entry name" value="UVRD_HELICASE_ATP_BIND"/>
    <property type="match status" value="1"/>
</dbReference>
<evidence type="ECO:0000256" key="5">
    <source>
        <dbReference type="PROSITE-ProRule" id="PRU00560"/>
    </source>
</evidence>
<evidence type="ECO:0000259" key="7">
    <source>
        <dbReference type="PROSITE" id="PS51198"/>
    </source>
</evidence>
<dbReference type="PANTHER" id="PTHR11070:SF45">
    <property type="entry name" value="DNA 3'-5' HELICASE"/>
    <property type="match status" value="1"/>
</dbReference>
<dbReference type="GO" id="GO:0003677">
    <property type="term" value="F:DNA binding"/>
    <property type="evidence" value="ECO:0007669"/>
    <property type="project" value="InterPro"/>
</dbReference>
<evidence type="ECO:0000256" key="2">
    <source>
        <dbReference type="ARBA" id="ARBA00022801"/>
    </source>
</evidence>
<dbReference type="InterPro" id="IPR000212">
    <property type="entry name" value="DNA_helicase_UvrD/REP"/>
</dbReference>
<organism evidence="8 9">
    <name type="scientific">Corynebacterium pseudodiphtheriticum</name>
    <dbReference type="NCBI Taxonomy" id="37637"/>
    <lineage>
        <taxon>Bacteria</taxon>
        <taxon>Bacillati</taxon>
        <taxon>Actinomycetota</taxon>
        <taxon>Actinomycetes</taxon>
        <taxon>Mycobacteriales</taxon>
        <taxon>Corynebacteriaceae</taxon>
        <taxon>Corynebacterium</taxon>
    </lineage>
</organism>
<evidence type="ECO:0000256" key="3">
    <source>
        <dbReference type="ARBA" id="ARBA00022806"/>
    </source>
</evidence>
<keyword evidence="3 5" id="KW-0347">Helicase</keyword>
<dbReference type="GO" id="GO:0005829">
    <property type="term" value="C:cytosol"/>
    <property type="evidence" value="ECO:0007669"/>
    <property type="project" value="TreeGrafter"/>
</dbReference>
<dbReference type="AlphaFoldDB" id="A0AAP4BR09"/>
<name>A0AAP4BR09_9CORY</name>
<evidence type="ECO:0000313" key="8">
    <source>
        <dbReference type="EMBL" id="MDK4307774.1"/>
    </source>
</evidence>
<dbReference type="PANTHER" id="PTHR11070">
    <property type="entry name" value="UVRD / RECB / PCRA DNA HELICASE FAMILY MEMBER"/>
    <property type="match status" value="1"/>
</dbReference>
<accession>A0AAP4BR09</accession>
<dbReference type="Gene3D" id="3.40.50.300">
    <property type="entry name" value="P-loop containing nucleotide triphosphate hydrolases"/>
    <property type="match status" value="3"/>
</dbReference>
<dbReference type="EMBL" id="JASNVH010000016">
    <property type="protein sequence ID" value="MDK4307774.1"/>
    <property type="molecule type" value="Genomic_DNA"/>
</dbReference>
<dbReference type="Pfam" id="PF00580">
    <property type="entry name" value="UvrD-helicase"/>
    <property type="match status" value="1"/>
</dbReference>
<evidence type="ECO:0000256" key="4">
    <source>
        <dbReference type="ARBA" id="ARBA00022840"/>
    </source>
</evidence>
<keyword evidence="4 5" id="KW-0067">ATP-binding</keyword>
<feature type="binding site" evidence="5">
    <location>
        <begin position="236"/>
        <end position="243"/>
    </location>
    <ligand>
        <name>ATP</name>
        <dbReference type="ChEBI" id="CHEBI:30616"/>
    </ligand>
</feature>
<dbReference type="Proteomes" id="UP001224412">
    <property type="component" value="Unassembled WGS sequence"/>
</dbReference>
<gene>
    <name evidence="8" type="ORF">QPX42_09520</name>
</gene>
<dbReference type="InterPro" id="IPR027417">
    <property type="entry name" value="P-loop_NTPase"/>
</dbReference>
<dbReference type="RefSeq" id="WP_027017823.1">
    <property type="nucleotide sequence ID" value="NZ_JASNUC010000018.1"/>
</dbReference>
<dbReference type="GeneID" id="42781445"/>
<evidence type="ECO:0000313" key="9">
    <source>
        <dbReference type="Proteomes" id="UP001224412"/>
    </source>
</evidence>
<dbReference type="GO" id="GO:0043138">
    <property type="term" value="F:3'-5' DNA helicase activity"/>
    <property type="evidence" value="ECO:0007669"/>
    <property type="project" value="TreeGrafter"/>
</dbReference>
<feature type="region of interest" description="Disordered" evidence="6">
    <location>
        <begin position="1"/>
        <end position="22"/>
    </location>
</feature>
<feature type="compositionally biased region" description="Low complexity" evidence="6">
    <location>
        <begin position="1"/>
        <end position="15"/>
    </location>
</feature>
<dbReference type="GO" id="GO:0016787">
    <property type="term" value="F:hydrolase activity"/>
    <property type="evidence" value="ECO:0007669"/>
    <property type="project" value="UniProtKB-UniRule"/>
</dbReference>
<sequence>MSPRRTTGQQSTGSQRTKRVHHSNYSAELAAEQSYVDALFGILDSDVSQARQRLADAQLTIDPANADSDALLRRETEYHRLQEKLDQLNLAQIGLVFGRIDVDAKGENPTSEGLDRRYIGRIGLMDRDDDYRSLLIDWRAPMARPFYLATTAHPEGVRVRRHIRTADRVVKDIDDELLSGTAPGDADRADVAGEAALLHAMNSARGEHMESIVETIQREQDAIIRDSTRGVLVVEGGPGTGKTAVALHRVAYLLYTWREQLSRTGVLIIGPNPTFLNYISQVLPELGETGVVLSTIGRLYPGLRPTLHDTAETRRVKGSLQMVDVLKAAVKAYQHVPKHSREVVLEGTRVELTPTMVKTARTKARRSRKPHNEAREIFSEQLQELLAQGLAEIIGHDPLDGGNLLNSADISALHEDISDEAIVDELVDEFWPQLGPRQVLRELLSDRETLHAACRGNGGEEFASALWRSEQGWSDSDAALLDELAQLLGSGDDEQQAAADEQEWREALEEAEGALDILATSESTDNDDVFDSEILSAHHVIDAETLARRQQARDYRTTAERAEGDRTWAFGHVVVDEAQELSAMEWRMVFRRSPNRWMTVVGDPAQTSSPAGCDSWSEALEPFVGKRYRQHQLTINYRTPVEIAELAESIVHKYSPDTTVAQAIRNRKGAVRWLPSGTSPEEVRDQLRADETAASAEDDTADQNQRSYAIISAHNATTYKGLEFDHVIVVEPKEIIAASSRGWQDLYVACTRATQTLSIIGTLDLAGWD</sequence>
<reference evidence="8" key="1">
    <citation type="submission" date="2023-05" db="EMBL/GenBank/DDBJ databases">
        <title>Metabolic capabilities are highly conserved among human nasal-associated Corynebacterium species in pangenomic analyses.</title>
        <authorList>
            <person name="Tran T.H."/>
            <person name="Roberts A.Q."/>
            <person name="Escapa I.F."/>
            <person name="Gao W."/>
            <person name="Conlan S."/>
            <person name="Kong H."/>
            <person name="Segre J.A."/>
            <person name="Kelly M.S."/>
            <person name="Lemon K.P."/>
        </authorList>
    </citation>
    <scope>NUCLEOTIDE SEQUENCE</scope>
    <source>
        <strain evidence="8">KPL2773</strain>
    </source>
</reference>
<proteinExistence type="predicted"/>
<keyword evidence="2 5" id="KW-0378">Hydrolase</keyword>
<evidence type="ECO:0000256" key="1">
    <source>
        <dbReference type="ARBA" id="ARBA00022741"/>
    </source>
</evidence>
<dbReference type="Pfam" id="PF01443">
    <property type="entry name" value="Viral_helicase1"/>
    <property type="match status" value="1"/>
</dbReference>
<comment type="caution">
    <text evidence="8">The sequence shown here is derived from an EMBL/GenBank/DDBJ whole genome shotgun (WGS) entry which is preliminary data.</text>
</comment>
<protein>
    <submittedName>
        <fullName evidence="8">AAA family ATPase</fullName>
    </submittedName>
</protein>
<dbReference type="GO" id="GO:0005524">
    <property type="term" value="F:ATP binding"/>
    <property type="evidence" value="ECO:0007669"/>
    <property type="project" value="UniProtKB-UniRule"/>
</dbReference>